<reference evidence="2" key="1">
    <citation type="submission" date="2024-05" db="EMBL/GenBank/DDBJ databases">
        <title>Metabacillus sp. nov., isolated from the rhizosphere soil of tomato plants.</title>
        <authorList>
            <person name="Ma R."/>
        </authorList>
    </citation>
    <scope>NUCLEOTIDE SEQUENCE</scope>
    <source>
        <strain evidence="2">DBTR6</strain>
    </source>
</reference>
<proteinExistence type="predicted"/>
<accession>A0ABS7UVC1</accession>
<dbReference type="NCBIfam" id="NF033573">
    <property type="entry name" value="transpos_IS200"/>
    <property type="match status" value="1"/>
</dbReference>
<dbReference type="SUPFAM" id="SSF143422">
    <property type="entry name" value="Transposase IS200-like"/>
    <property type="match status" value="1"/>
</dbReference>
<organism evidence="2 3">
    <name type="scientific">Metabacillus rhizolycopersici</name>
    <dbReference type="NCBI Taxonomy" id="2875709"/>
    <lineage>
        <taxon>Bacteria</taxon>
        <taxon>Bacillati</taxon>
        <taxon>Bacillota</taxon>
        <taxon>Bacilli</taxon>
        <taxon>Bacillales</taxon>
        <taxon>Bacillaceae</taxon>
        <taxon>Metabacillus</taxon>
    </lineage>
</organism>
<evidence type="ECO:0000259" key="1">
    <source>
        <dbReference type="SMART" id="SM01321"/>
    </source>
</evidence>
<dbReference type="Pfam" id="PF01797">
    <property type="entry name" value="Y1_Tnp"/>
    <property type="match status" value="1"/>
</dbReference>
<evidence type="ECO:0000313" key="2">
    <source>
        <dbReference type="EMBL" id="MBZ5751923.1"/>
    </source>
</evidence>
<dbReference type="SMART" id="SM01321">
    <property type="entry name" value="Y1_Tnp"/>
    <property type="match status" value="1"/>
</dbReference>
<dbReference type="EMBL" id="JAIQUM010000042">
    <property type="protein sequence ID" value="MBZ5751923.1"/>
    <property type="molecule type" value="Genomic_DNA"/>
</dbReference>
<evidence type="ECO:0000313" key="3">
    <source>
        <dbReference type="Proteomes" id="UP001165287"/>
    </source>
</evidence>
<dbReference type="InterPro" id="IPR036515">
    <property type="entry name" value="Transposase_17_sf"/>
</dbReference>
<gene>
    <name evidence="2" type="primary">tnpA</name>
    <name evidence="2" type="ORF">K9V48_17130</name>
</gene>
<dbReference type="Proteomes" id="UP001165287">
    <property type="component" value="Unassembled WGS sequence"/>
</dbReference>
<sequence>MDDHTKNHSKFLLMCHLIFVCKYRKKLFIPLGNNVKQLMHDIANRYHFRIVEMEVDKNHIHLLIHYEPKMSILEIVRLLKQMTTLHIWKQHEKYLVKHFWKERTFWSDGYFACSIGNVSRETIQKYIQEQG</sequence>
<dbReference type="PANTHER" id="PTHR33360">
    <property type="entry name" value="TRANSPOSASE FOR INSERTION SEQUENCE ELEMENT IS200"/>
    <property type="match status" value="1"/>
</dbReference>
<keyword evidence="3" id="KW-1185">Reference proteome</keyword>
<comment type="caution">
    <text evidence="2">The sequence shown here is derived from an EMBL/GenBank/DDBJ whole genome shotgun (WGS) entry which is preliminary data.</text>
</comment>
<dbReference type="InterPro" id="IPR002686">
    <property type="entry name" value="Transposase_17"/>
</dbReference>
<protein>
    <submittedName>
        <fullName evidence="2">IS200/IS605 family transposase</fullName>
    </submittedName>
</protein>
<dbReference type="PANTHER" id="PTHR33360:SF4">
    <property type="entry name" value="TRANSPOSASE IS200-LIKE PROTEIN"/>
    <property type="match status" value="1"/>
</dbReference>
<dbReference type="Gene3D" id="3.30.70.1290">
    <property type="entry name" value="Transposase IS200-like"/>
    <property type="match status" value="1"/>
</dbReference>
<name>A0ABS7UVC1_9BACI</name>
<feature type="domain" description="Transposase IS200-like" evidence="1">
    <location>
        <begin position="10"/>
        <end position="130"/>
    </location>
</feature>